<organism evidence="1 2">
    <name type="scientific">Acinetobacter junii</name>
    <dbReference type="NCBI Taxonomy" id="40215"/>
    <lineage>
        <taxon>Bacteria</taxon>
        <taxon>Pseudomonadati</taxon>
        <taxon>Pseudomonadota</taxon>
        <taxon>Gammaproteobacteria</taxon>
        <taxon>Moraxellales</taxon>
        <taxon>Moraxellaceae</taxon>
        <taxon>Acinetobacter</taxon>
    </lineage>
</organism>
<evidence type="ECO:0000313" key="1">
    <source>
        <dbReference type="EMBL" id="MCU4395807.1"/>
    </source>
</evidence>
<comment type="caution">
    <text evidence="1">The sequence shown here is derived from an EMBL/GenBank/DDBJ whole genome shotgun (WGS) entry which is preliminary data.</text>
</comment>
<dbReference type="AlphaFoldDB" id="A0AAW5R584"/>
<evidence type="ECO:0000313" key="2">
    <source>
        <dbReference type="Proteomes" id="UP001208534"/>
    </source>
</evidence>
<reference evidence="1" key="1">
    <citation type="submission" date="2021-06" db="EMBL/GenBank/DDBJ databases">
        <title>Propagation of a rapidly emergent carbapenem-resistant Acinetobacter baumannii lineage by various extra-hospital transmission networks.</title>
        <authorList>
            <person name="Calix J."/>
        </authorList>
    </citation>
    <scope>NUCLEOTIDE SEQUENCE</scope>
    <source>
        <strain evidence="1">WU_MDCI_Aw63</strain>
    </source>
</reference>
<accession>A0AAW5R584</accession>
<name>A0AAW5R584_ACIJU</name>
<sequence>MSLPKDSLKCIQDAWYKLLVDFRAWYMPETIQTEEWKKRDIRIAIKSCPSRMMDDSEAMLAEYRKSQNAEVAGGATAFMPIMLTATAMLDQPPDTMQLLPMPYFVPVVIGDKQVKIRLIAKTVRAQLAFYATNAHDARSVCDQFCTYVQDESKRRFQVPFDMGMNHIEKSTFTIVENQLFPSPVPSEAINLSIFTIDAQLVGYAPQIIGLGGPNDNTTDNGYNPDGSVVDKPIQDLVVIQADQFSSDGHTRVLADRETGDITVERIDD</sequence>
<dbReference type="EMBL" id="JAHPRE010000006">
    <property type="protein sequence ID" value="MCU4395807.1"/>
    <property type="molecule type" value="Genomic_DNA"/>
</dbReference>
<gene>
    <name evidence="1" type="ORF">KTH64_02225</name>
</gene>
<dbReference type="Proteomes" id="UP001208534">
    <property type="component" value="Unassembled WGS sequence"/>
</dbReference>
<dbReference type="RefSeq" id="WP_262578380.1">
    <property type="nucleotide sequence ID" value="NZ_JAHPRE010000006.1"/>
</dbReference>
<proteinExistence type="predicted"/>
<protein>
    <submittedName>
        <fullName evidence="1">Uncharacterized protein</fullName>
    </submittedName>
</protein>